<dbReference type="Pfam" id="PF13340">
    <property type="entry name" value="DUF4096"/>
    <property type="match status" value="1"/>
</dbReference>
<gene>
    <name evidence="3" type="ORF">FAZ69_02415</name>
</gene>
<reference evidence="3 4" key="1">
    <citation type="submission" date="2019-04" db="EMBL/GenBank/DDBJ databases">
        <title>Trinickia sp. 7GSK02, isolated from subtropical forest soil.</title>
        <authorList>
            <person name="Gao Z.-H."/>
            <person name="Qiu L.-H."/>
        </authorList>
    </citation>
    <scope>NUCLEOTIDE SEQUENCE [LARGE SCALE GENOMIC DNA]</scope>
    <source>
        <strain evidence="3 4">7GSK02</strain>
    </source>
</reference>
<evidence type="ECO:0000313" key="4">
    <source>
        <dbReference type="Proteomes" id="UP000305539"/>
    </source>
</evidence>
<name>A0A4U1IG55_9BURK</name>
<feature type="region of interest" description="Disordered" evidence="1">
    <location>
        <begin position="97"/>
        <end position="116"/>
    </location>
</feature>
<proteinExistence type="predicted"/>
<accession>A0A4U1IG55</accession>
<sequence>MAKPAPRARRFAFAGSTPVRRRRTSRRRSSSIRPRARRRFMRTGEGWSRLPVRYPPYQTCHRRYQRWQKEGVLRQLVERLYGEYGLALHLSLINRSRHRDRAADERGTQAADVQAR</sequence>
<dbReference type="OrthoDB" id="1551210at2"/>
<feature type="domain" description="Insertion element IS402-like" evidence="2">
    <location>
        <begin position="39"/>
        <end position="76"/>
    </location>
</feature>
<evidence type="ECO:0000259" key="2">
    <source>
        <dbReference type="Pfam" id="PF13340"/>
    </source>
</evidence>
<feature type="compositionally biased region" description="Basic residues" evidence="1">
    <location>
        <begin position="1"/>
        <end position="10"/>
    </location>
</feature>
<comment type="caution">
    <text evidence="3">The sequence shown here is derived from an EMBL/GenBank/DDBJ whole genome shotgun (WGS) entry which is preliminary data.</text>
</comment>
<evidence type="ECO:0000313" key="3">
    <source>
        <dbReference type="EMBL" id="TKC92545.1"/>
    </source>
</evidence>
<dbReference type="EMBL" id="SWJE01000001">
    <property type="protein sequence ID" value="TKC92545.1"/>
    <property type="molecule type" value="Genomic_DNA"/>
</dbReference>
<feature type="region of interest" description="Disordered" evidence="1">
    <location>
        <begin position="1"/>
        <end position="37"/>
    </location>
</feature>
<feature type="compositionally biased region" description="Basic residues" evidence="1">
    <location>
        <begin position="19"/>
        <end position="37"/>
    </location>
</feature>
<keyword evidence="4" id="KW-1185">Reference proteome</keyword>
<dbReference type="Proteomes" id="UP000305539">
    <property type="component" value="Unassembled WGS sequence"/>
</dbReference>
<evidence type="ECO:0000256" key="1">
    <source>
        <dbReference type="SAM" id="MobiDB-lite"/>
    </source>
</evidence>
<organism evidence="3 4">
    <name type="scientific">Trinickia terrae</name>
    <dbReference type="NCBI Taxonomy" id="2571161"/>
    <lineage>
        <taxon>Bacteria</taxon>
        <taxon>Pseudomonadati</taxon>
        <taxon>Pseudomonadota</taxon>
        <taxon>Betaproteobacteria</taxon>
        <taxon>Burkholderiales</taxon>
        <taxon>Burkholderiaceae</taxon>
        <taxon>Trinickia</taxon>
    </lineage>
</organism>
<dbReference type="InterPro" id="IPR025161">
    <property type="entry name" value="IS402-like_dom"/>
</dbReference>
<dbReference type="AlphaFoldDB" id="A0A4U1IG55"/>
<protein>
    <submittedName>
        <fullName evidence="3">Transposase</fullName>
    </submittedName>
</protein>